<accession>A0ACB9QDB7</accession>
<comment type="caution">
    <text evidence="1">The sequence shown here is derived from an EMBL/GenBank/DDBJ whole genome shotgun (WGS) entry which is preliminary data.</text>
</comment>
<keyword evidence="2" id="KW-1185">Reference proteome</keyword>
<reference evidence="2" key="1">
    <citation type="journal article" date="2023" name="Front. Plant Sci.">
        <title>Chromosomal-level genome assembly of Melastoma candidum provides insights into trichome evolution.</title>
        <authorList>
            <person name="Zhong Y."/>
            <person name="Wu W."/>
            <person name="Sun C."/>
            <person name="Zou P."/>
            <person name="Liu Y."/>
            <person name="Dai S."/>
            <person name="Zhou R."/>
        </authorList>
    </citation>
    <scope>NUCLEOTIDE SEQUENCE [LARGE SCALE GENOMIC DNA]</scope>
</reference>
<organism evidence="1 2">
    <name type="scientific">Melastoma candidum</name>
    <dbReference type="NCBI Taxonomy" id="119954"/>
    <lineage>
        <taxon>Eukaryota</taxon>
        <taxon>Viridiplantae</taxon>
        <taxon>Streptophyta</taxon>
        <taxon>Embryophyta</taxon>
        <taxon>Tracheophyta</taxon>
        <taxon>Spermatophyta</taxon>
        <taxon>Magnoliopsida</taxon>
        <taxon>eudicotyledons</taxon>
        <taxon>Gunneridae</taxon>
        <taxon>Pentapetalae</taxon>
        <taxon>rosids</taxon>
        <taxon>malvids</taxon>
        <taxon>Myrtales</taxon>
        <taxon>Melastomataceae</taxon>
        <taxon>Melastomatoideae</taxon>
        <taxon>Melastomateae</taxon>
        <taxon>Melastoma</taxon>
    </lineage>
</organism>
<evidence type="ECO:0000313" key="2">
    <source>
        <dbReference type="Proteomes" id="UP001057402"/>
    </source>
</evidence>
<name>A0ACB9QDB7_9MYRT</name>
<proteinExistence type="predicted"/>
<dbReference type="EMBL" id="CM042885">
    <property type="protein sequence ID" value="KAI4364381.1"/>
    <property type="molecule type" value="Genomic_DNA"/>
</dbReference>
<sequence length="328" mass="36617">MQTTALPTPPLSAPAPGSTLPKTHLLNERLRSAPPWEALRLFDDLTSRGARWNKFTFPPMLRAAWKTKAIEEGMMYHGLLMKMGFSRDVFIETGLVRMYVGCGRVSEGRLVFDRMGRRRDVVAWNAMIDGCCQSGHFEEGIRLFEEMQSCNVKPDEMLLSTVLSACGRAGNLSYGKMIHEYIMENGITIDSHLQTALISMYANSGCMDMARELFDQMNAKSLVISTSMISWYSKVGRLENARILTLDLPNWQNHGGELHSQISQMDAQNGFQMCQGTARPFVLSFRPCLSTYAAESPPLHSRGCLGLSAIKLLYSRIRVPGSNCKTGT</sequence>
<gene>
    <name evidence="1" type="ORF">MLD38_020479</name>
</gene>
<evidence type="ECO:0000313" key="1">
    <source>
        <dbReference type="EMBL" id="KAI4364381.1"/>
    </source>
</evidence>
<protein>
    <submittedName>
        <fullName evidence="1">Uncharacterized protein</fullName>
    </submittedName>
</protein>
<dbReference type="Proteomes" id="UP001057402">
    <property type="component" value="Chromosome 6"/>
</dbReference>